<evidence type="ECO:0000313" key="10">
    <source>
        <dbReference type="Proteomes" id="UP000328092"/>
    </source>
</evidence>
<evidence type="ECO:0000256" key="4">
    <source>
        <dbReference type="ARBA" id="ARBA00023125"/>
    </source>
</evidence>
<keyword evidence="3" id="KW-0805">Transcription regulation</keyword>
<dbReference type="FunFam" id="3.40.50.2300:FF:000018">
    <property type="entry name" value="DNA-binding transcriptional regulator NtrC"/>
    <property type="match status" value="1"/>
</dbReference>
<dbReference type="PROSITE" id="PS50110">
    <property type="entry name" value="RESPONSE_REGULATORY"/>
    <property type="match status" value="1"/>
</dbReference>
<dbReference type="SMART" id="SM00421">
    <property type="entry name" value="HTH_LUXR"/>
    <property type="match status" value="1"/>
</dbReference>
<reference evidence="9" key="1">
    <citation type="submission" date="2019-02" db="EMBL/GenBank/DDBJ databases">
        <authorList>
            <person name="Pothier F.J."/>
        </authorList>
    </citation>
    <scope>NUCLEOTIDE SEQUENCE</scope>
    <source>
        <strain evidence="9">CI-1B</strain>
    </source>
</reference>
<evidence type="ECO:0000259" key="7">
    <source>
        <dbReference type="PROSITE" id="PS50043"/>
    </source>
</evidence>
<feature type="modified residue" description="4-aspartylphosphate" evidence="6">
    <location>
        <position position="55"/>
    </location>
</feature>
<dbReference type="GO" id="GO:0003677">
    <property type="term" value="F:DNA binding"/>
    <property type="evidence" value="ECO:0007669"/>
    <property type="project" value="UniProtKB-KW"/>
</dbReference>
<keyword evidence="2" id="KW-0902">Two-component regulatory system</keyword>
<dbReference type="InterPro" id="IPR036388">
    <property type="entry name" value="WH-like_DNA-bd_sf"/>
</dbReference>
<gene>
    <name evidence="9" type="primary">fixJ_3</name>
    <name evidence="9" type="ORF">CI1B_45480</name>
</gene>
<dbReference type="Proteomes" id="UP000328092">
    <property type="component" value="Unassembled WGS sequence"/>
</dbReference>
<dbReference type="PANTHER" id="PTHR44688:SF16">
    <property type="entry name" value="DNA-BINDING TRANSCRIPTIONAL ACTIVATOR DEVR_DOSR"/>
    <property type="match status" value="1"/>
</dbReference>
<dbReference type="Pfam" id="PF00196">
    <property type="entry name" value="GerE"/>
    <property type="match status" value="1"/>
</dbReference>
<dbReference type="GO" id="GO:0006355">
    <property type="term" value="P:regulation of DNA-templated transcription"/>
    <property type="evidence" value="ECO:0007669"/>
    <property type="project" value="InterPro"/>
</dbReference>
<dbReference type="InterPro" id="IPR011006">
    <property type="entry name" value="CheY-like_superfamily"/>
</dbReference>
<dbReference type="InterPro" id="IPR000792">
    <property type="entry name" value="Tscrpt_reg_LuxR_C"/>
</dbReference>
<dbReference type="CDD" id="cd17537">
    <property type="entry name" value="REC_FixJ"/>
    <property type="match status" value="1"/>
</dbReference>
<dbReference type="EMBL" id="CAADFC020000016">
    <property type="protein sequence ID" value="VIO72899.1"/>
    <property type="molecule type" value="Genomic_DNA"/>
</dbReference>
<dbReference type="GO" id="GO:0000160">
    <property type="term" value="P:phosphorelay signal transduction system"/>
    <property type="evidence" value="ECO:0007669"/>
    <property type="project" value="UniProtKB-KW"/>
</dbReference>
<dbReference type="PANTHER" id="PTHR44688">
    <property type="entry name" value="DNA-BINDING TRANSCRIPTIONAL ACTIVATOR DEVR_DOSR"/>
    <property type="match status" value="1"/>
</dbReference>
<proteinExistence type="predicted"/>
<evidence type="ECO:0000256" key="1">
    <source>
        <dbReference type="ARBA" id="ARBA00022553"/>
    </source>
</evidence>
<sequence length="202" mass="21861">MTTRRAILVIDDDAAMRDSLAFLLDVNGFAVTTYETATDFLDHFESGTVDCIVSDIRMPGMSGLELVRRLKADASACPVILMTGHGDVALAVEAMKAGAVDFIEKPFEDEALLRAINEALQTQSAAPTDATAKREAEARLVDLSPRERDVLRGLVAGKINKVIAHDLGISPRTVEVYRANLMAKTNVRSMSELMRIAITAGL</sequence>
<protein>
    <submittedName>
        <fullName evidence="9">Transcriptional regulatory protein FixJ</fullName>
    </submittedName>
</protein>
<dbReference type="RefSeq" id="WP_139861690.1">
    <property type="nucleotide sequence ID" value="NZ_CAADFC020000016.1"/>
</dbReference>
<dbReference type="Gene3D" id="1.10.10.10">
    <property type="entry name" value="Winged helix-like DNA-binding domain superfamily/Winged helix DNA-binding domain"/>
    <property type="match status" value="1"/>
</dbReference>
<dbReference type="SMART" id="SM00448">
    <property type="entry name" value="REC"/>
    <property type="match status" value="1"/>
</dbReference>
<dbReference type="AlphaFoldDB" id="A0A508TDQ1"/>
<name>A0A508TDQ1_9BRAD</name>
<dbReference type="SUPFAM" id="SSF46894">
    <property type="entry name" value="C-terminal effector domain of the bipartite response regulators"/>
    <property type="match status" value="1"/>
</dbReference>
<dbReference type="Gene3D" id="3.40.50.2300">
    <property type="match status" value="1"/>
</dbReference>
<feature type="domain" description="HTH luxR-type" evidence="7">
    <location>
        <begin position="136"/>
        <end position="201"/>
    </location>
</feature>
<dbReference type="InterPro" id="IPR016032">
    <property type="entry name" value="Sig_transdc_resp-reg_C-effctor"/>
</dbReference>
<keyword evidence="1 6" id="KW-0597">Phosphoprotein</keyword>
<evidence type="ECO:0000256" key="3">
    <source>
        <dbReference type="ARBA" id="ARBA00023015"/>
    </source>
</evidence>
<evidence type="ECO:0000256" key="6">
    <source>
        <dbReference type="PROSITE-ProRule" id="PRU00169"/>
    </source>
</evidence>
<organism evidence="9 10">
    <name type="scientific">Bradyrhizobium ivorense</name>
    <dbReference type="NCBI Taxonomy" id="2511166"/>
    <lineage>
        <taxon>Bacteria</taxon>
        <taxon>Pseudomonadati</taxon>
        <taxon>Pseudomonadota</taxon>
        <taxon>Alphaproteobacteria</taxon>
        <taxon>Hyphomicrobiales</taxon>
        <taxon>Nitrobacteraceae</taxon>
        <taxon>Bradyrhizobium</taxon>
    </lineage>
</organism>
<evidence type="ECO:0000313" key="9">
    <source>
        <dbReference type="EMBL" id="VIO72899.1"/>
    </source>
</evidence>
<comment type="caution">
    <text evidence="9">The sequence shown here is derived from an EMBL/GenBank/DDBJ whole genome shotgun (WGS) entry which is preliminary data.</text>
</comment>
<dbReference type="OrthoDB" id="9782655at2"/>
<dbReference type="PRINTS" id="PR00038">
    <property type="entry name" value="HTHLUXR"/>
</dbReference>
<keyword evidence="5" id="KW-0804">Transcription</keyword>
<dbReference type="PROSITE" id="PS00622">
    <property type="entry name" value="HTH_LUXR_1"/>
    <property type="match status" value="1"/>
</dbReference>
<evidence type="ECO:0000256" key="5">
    <source>
        <dbReference type="ARBA" id="ARBA00023163"/>
    </source>
</evidence>
<feature type="domain" description="Response regulatory" evidence="8">
    <location>
        <begin position="6"/>
        <end position="120"/>
    </location>
</feature>
<keyword evidence="10" id="KW-1185">Reference proteome</keyword>
<evidence type="ECO:0000256" key="2">
    <source>
        <dbReference type="ARBA" id="ARBA00023012"/>
    </source>
</evidence>
<keyword evidence="4" id="KW-0238">DNA-binding</keyword>
<accession>A0A508TDQ1</accession>
<dbReference type="Pfam" id="PF00072">
    <property type="entry name" value="Response_reg"/>
    <property type="match status" value="1"/>
</dbReference>
<dbReference type="NCBIfam" id="NF006900">
    <property type="entry name" value="PRK09390.1"/>
    <property type="match status" value="1"/>
</dbReference>
<evidence type="ECO:0000259" key="8">
    <source>
        <dbReference type="PROSITE" id="PS50110"/>
    </source>
</evidence>
<dbReference type="SUPFAM" id="SSF52172">
    <property type="entry name" value="CheY-like"/>
    <property type="match status" value="1"/>
</dbReference>
<dbReference type="PROSITE" id="PS50043">
    <property type="entry name" value="HTH_LUXR_2"/>
    <property type="match status" value="1"/>
</dbReference>
<dbReference type="InterPro" id="IPR001789">
    <property type="entry name" value="Sig_transdc_resp-reg_receiver"/>
</dbReference>
<dbReference type="CDD" id="cd06170">
    <property type="entry name" value="LuxR_C_like"/>
    <property type="match status" value="1"/>
</dbReference>